<protein>
    <submittedName>
        <fullName evidence="8">Dicarboxylate/amino acid:cation symporter</fullName>
    </submittedName>
</protein>
<dbReference type="RefSeq" id="WP_015523253.1">
    <property type="nucleotide sequence ID" value="NZ_JBBMEZ010000002.1"/>
</dbReference>
<dbReference type="EMBL" id="JBBMEZ010000002">
    <property type="protein sequence ID" value="MEQ2468917.1"/>
    <property type="molecule type" value="Genomic_DNA"/>
</dbReference>
<dbReference type="PANTHER" id="PTHR42865:SF7">
    <property type="entry name" value="PROTON_GLUTAMATE-ASPARTATE SYMPORTER"/>
    <property type="match status" value="1"/>
</dbReference>
<evidence type="ECO:0000256" key="6">
    <source>
        <dbReference type="ARBA" id="ARBA00023136"/>
    </source>
</evidence>
<dbReference type="Gene3D" id="1.10.3860.10">
    <property type="entry name" value="Sodium:dicarboxylate symporter"/>
    <property type="match status" value="1"/>
</dbReference>
<dbReference type="Pfam" id="PF00375">
    <property type="entry name" value="SDF"/>
    <property type="match status" value="1"/>
</dbReference>
<keyword evidence="6 7" id="KW-0472">Membrane</keyword>
<keyword evidence="9" id="KW-1185">Reference proteome</keyword>
<proteinExistence type="predicted"/>
<dbReference type="SUPFAM" id="SSF118215">
    <property type="entry name" value="Proton glutamate symport protein"/>
    <property type="match status" value="1"/>
</dbReference>
<feature type="transmembrane region" description="Helical" evidence="7">
    <location>
        <begin position="80"/>
        <end position="101"/>
    </location>
</feature>
<dbReference type="PRINTS" id="PR00173">
    <property type="entry name" value="EDTRNSPORT"/>
</dbReference>
<sequence length="456" mass="48759">MTKQKEKKKASIVKKMMIAVVAGFVVGFICLLIKSAVMGTDGEGAWKVVEAILFQDITATKDIEGLGLFYIVGQLFMKGLQMMIVPLVLCSLTLALCSLANPKKLGRIAGKTFVSYLCFYIVAAALAGAAAYLAKSLGWFTVNLPAQQAQDIVTMEGYNPLVTIVNAVPSNMINAMSSNNTILCVVVIAIIFGLCMTKMGEKADPLKKVFENINDIVQMFLNFLINKIAPIAIFCMIVRALAVYGIEYISPTMMWIVVTIVVSLLLVCTIYPIGIFITTGLNPFIFLKKAAKIGMFAAATNSSAATLPLNKETCINELGCSEEISSFVLPTGMTINMNGTTAMHMIAITFIATAAGVNITPATLCLTAFLSICTAVGTPAIPVAGTTMVYVVMMGLGLNSDLCMIGYSLILAMNYLPGMAVITLNVIGDAATNVIVCAKEHCLNKEIYNSKTPKNN</sequence>
<evidence type="ECO:0000256" key="7">
    <source>
        <dbReference type="SAM" id="Phobius"/>
    </source>
</evidence>
<dbReference type="Proteomes" id="UP001490816">
    <property type="component" value="Unassembled WGS sequence"/>
</dbReference>
<dbReference type="InterPro" id="IPR001991">
    <property type="entry name" value="Na-dicarboxylate_symporter"/>
</dbReference>
<feature type="transmembrane region" description="Helical" evidence="7">
    <location>
        <begin position="180"/>
        <end position="199"/>
    </location>
</feature>
<feature type="transmembrane region" description="Helical" evidence="7">
    <location>
        <begin position="220"/>
        <end position="242"/>
    </location>
</feature>
<evidence type="ECO:0000256" key="5">
    <source>
        <dbReference type="ARBA" id="ARBA00022989"/>
    </source>
</evidence>
<keyword evidence="2" id="KW-0813">Transport</keyword>
<dbReference type="InterPro" id="IPR036458">
    <property type="entry name" value="Na:dicarbo_symporter_sf"/>
</dbReference>
<keyword evidence="3" id="KW-1003">Cell membrane</keyword>
<feature type="transmembrane region" description="Helical" evidence="7">
    <location>
        <begin position="342"/>
        <end position="360"/>
    </location>
</feature>
<feature type="transmembrane region" description="Helical" evidence="7">
    <location>
        <begin position="12"/>
        <end position="37"/>
    </location>
</feature>
<organism evidence="8 9">
    <name type="scientific">Ruminococcoides intestinale</name>
    <dbReference type="NCBI Taxonomy" id="3133162"/>
    <lineage>
        <taxon>Bacteria</taxon>
        <taxon>Bacillati</taxon>
        <taxon>Bacillota</taxon>
        <taxon>Clostridia</taxon>
        <taxon>Eubacteriales</taxon>
        <taxon>Oscillospiraceae</taxon>
        <taxon>Ruminococcoides</taxon>
    </lineage>
</organism>
<feature type="transmembrane region" description="Helical" evidence="7">
    <location>
        <begin position="366"/>
        <end position="392"/>
    </location>
</feature>
<name>A0ABV1F9B4_9FIRM</name>
<evidence type="ECO:0000256" key="1">
    <source>
        <dbReference type="ARBA" id="ARBA00004651"/>
    </source>
</evidence>
<feature type="transmembrane region" description="Helical" evidence="7">
    <location>
        <begin position="254"/>
        <end position="287"/>
    </location>
</feature>
<feature type="transmembrane region" description="Helical" evidence="7">
    <location>
        <begin position="113"/>
        <end position="134"/>
    </location>
</feature>
<accession>A0ABV1F9B4</accession>
<comment type="caution">
    <text evidence="8">The sequence shown here is derived from an EMBL/GenBank/DDBJ whole genome shotgun (WGS) entry which is preliminary data.</text>
</comment>
<dbReference type="PANTHER" id="PTHR42865">
    <property type="entry name" value="PROTON/GLUTAMATE-ASPARTATE SYMPORTER"/>
    <property type="match status" value="1"/>
</dbReference>
<evidence type="ECO:0000256" key="4">
    <source>
        <dbReference type="ARBA" id="ARBA00022692"/>
    </source>
</evidence>
<evidence type="ECO:0000313" key="8">
    <source>
        <dbReference type="EMBL" id="MEQ2468917.1"/>
    </source>
</evidence>
<gene>
    <name evidence="8" type="ORF">WMO39_01035</name>
</gene>
<reference evidence="8 9" key="1">
    <citation type="submission" date="2024-03" db="EMBL/GenBank/DDBJ databases">
        <title>Human intestinal bacterial collection.</title>
        <authorList>
            <person name="Pauvert C."/>
            <person name="Hitch T.C.A."/>
            <person name="Clavel T."/>
        </authorList>
    </citation>
    <scope>NUCLEOTIDE SEQUENCE [LARGE SCALE GENOMIC DNA]</scope>
    <source>
        <strain evidence="8 9">CLA-JM-H38</strain>
    </source>
</reference>
<evidence type="ECO:0000256" key="3">
    <source>
        <dbReference type="ARBA" id="ARBA00022475"/>
    </source>
</evidence>
<evidence type="ECO:0000256" key="2">
    <source>
        <dbReference type="ARBA" id="ARBA00022448"/>
    </source>
</evidence>
<keyword evidence="4 7" id="KW-0812">Transmembrane</keyword>
<keyword evidence="5 7" id="KW-1133">Transmembrane helix</keyword>
<evidence type="ECO:0000313" key="9">
    <source>
        <dbReference type="Proteomes" id="UP001490816"/>
    </source>
</evidence>
<feature type="transmembrane region" description="Helical" evidence="7">
    <location>
        <begin position="404"/>
        <end position="427"/>
    </location>
</feature>
<comment type="subcellular location">
    <subcellularLocation>
        <location evidence="1">Cell membrane</location>
        <topology evidence="1">Multi-pass membrane protein</topology>
    </subcellularLocation>
</comment>